<sequence length="409" mass="45490">MRISNLIGKPALGKIRVLHIITRLDKGGSADTTLLTVFFLNREKYEVFLANGSSLESNMSLMEKEVVKQDSSFAKAKGVRTFTIPSLVRRLSFTKDIQAFISIYRLIKRIRPHIVHTHTSKAGVWGRSAAYLARVPIIIHTPHGHVFHSYYGFVLTNIFVFAEKILSLMTDKITALTNQERDEHLEKGIASIEKYVIIHSGVVLDRFKNMSVDIRAMKKELGIPQDSNVVGVIGRLVPIKGHKYLVSASKGIVEECPKTVFVFVGDGHLKSRLERQAESIGVRKNIIFTGWRNDASEILYLFDILVLPSLNEGMGRVLIEGMALGKPIVASNVGGIIDLVRNGENGILVPPRDSDALGKAILQLIKNKDMAEELGKNGKAIVNPIFDVSTMIKKIDDLYESLLSTNCYK</sequence>
<evidence type="ECO:0000259" key="2">
    <source>
        <dbReference type="Pfam" id="PF13439"/>
    </source>
</evidence>
<dbReference type="InterPro" id="IPR001296">
    <property type="entry name" value="Glyco_trans_1"/>
</dbReference>
<evidence type="ECO:0000259" key="1">
    <source>
        <dbReference type="Pfam" id="PF00534"/>
    </source>
</evidence>
<keyword evidence="3" id="KW-0808">Transferase</keyword>
<comment type="caution">
    <text evidence="3">The sequence shown here is derived from an EMBL/GenBank/DDBJ whole genome shotgun (WGS) entry which is preliminary data.</text>
</comment>
<feature type="domain" description="Glycosyl transferase family 1" evidence="1">
    <location>
        <begin position="214"/>
        <end position="379"/>
    </location>
</feature>
<name>A0A1E3X6L9_9BACT</name>
<organism evidence="3 4">
    <name type="scientific">Candidatus Scalindua rubra</name>
    <dbReference type="NCBI Taxonomy" id="1872076"/>
    <lineage>
        <taxon>Bacteria</taxon>
        <taxon>Pseudomonadati</taxon>
        <taxon>Planctomycetota</taxon>
        <taxon>Candidatus Brocadiia</taxon>
        <taxon>Candidatus Brocadiales</taxon>
        <taxon>Candidatus Scalinduaceae</taxon>
        <taxon>Candidatus Scalindua</taxon>
    </lineage>
</organism>
<protein>
    <submittedName>
        <fullName evidence="3">Putative glycosyltransferase</fullName>
    </submittedName>
</protein>
<dbReference type="Pfam" id="PF13439">
    <property type="entry name" value="Glyco_transf_4"/>
    <property type="match status" value="1"/>
</dbReference>
<dbReference type="SUPFAM" id="SSF53756">
    <property type="entry name" value="UDP-Glycosyltransferase/glycogen phosphorylase"/>
    <property type="match status" value="1"/>
</dbReference>
<dbReference type="AlphaFoldDB" id="A0A1E3X6L9"/>
<proteinExistence type="predicted"/>
<gene>
    <name evidence="3" type="ORF">SCARUB_03639</name>
</gene>
<dbReference type="GO" id="GO:0016757">
    <property type="term" value="F:glycosyltransferase activity"/>
    <property type="evidence" value="ECO:0007669"/>
    <property type="project" value="InterPro"/>
</dbReference>
<dbReference type="Pfam" id="PF00534">
    <property type="entry name" value="Glycos_transf_1"/>
    <property type="match status" value="1"/>
</dbReference>
<dbReference type="InterPro" id="IPR028098">
    <property type="entry name" value="Glyco_trans_4-like_N"/>
</dbReference>
<reference evidence="3 4" key="1">
    <citation type="submission" date="2016-07" db="EMBL/GenBank/DDBJ databases">
        <title>Draft genome of Scalindua rubra, obtained from a brine-seawater interface in the Red Sea, sheds light on salt adaptation in anammox bacteria.</title>
        <authorList>
            <person name="Speth D.R."/>
            <person name="Lagkouvardos I."/>
            <person name="Wang Y."/>
            <person name="Qian P.-Y."/>
            <person name="Dutilh B.E."/>
            <person name="Jetten M.S."/>
        </authorList>
    </citation>
    <scope>NUCLEOTIDE SEQUENCE [LARGE SCALE GENOMIC DNA]</scope>
    <source>
        <strain evidence="3">BSI-1</strain>
    </source>
</reference>
<evidence type="ECO:0000313" key="4">
    <source>
        <dbReference type="Proteomes" id="UP000094056"/>
    </source>
</evidence>
<dbReference type="EMBL" id="MAYW01000132">
    <property type="protein sequence ID" value="ODS31245.1"/>
    <property type="molecule type" value="Genomic_DNA"/>
</dbReference>
<dbReference type="Gene3D" id="3.40.50.2000">
    <property type="entry name" value="Glycogen Phosphorylase B"/>
    <property type="match status" value="2"/>
</dbReference>
<evidence type="ECO:0000313" key="3">
    <source>
        <dbReference type="EMBL" id="ODS31245.1"/>
    </source>
</evidence>
<feature type="domain" description="Glycosyltransferase subfamily 4-like N-terminal" evidence="2">
    <location>
        <begin position="68"/>
        <end position="206"/>
    </location>
</feature>
<dbReference type="CDD" id="cd03808">
    <property type="entry name" value="GT4_CapM-like"/>
    <property type="match status" value="1"/>
</dbReference>
<dbReference type="Proteomes" id="UP000094056">
    <property type="component" value="Unassembled WGS sequence"/>
</dbReference>
<accession>A0A1E3X6L9</accession>
<dbReference type="PANTHER" id="PTHR12526">
    <property type="entry name" value="GLYCOSYLTRANSFERASE"/>
    <property type="match status" value="1"/>
</dbReference>